<proteinExistence type="predicted"/>
<gene>
    <name evidence="1" type="ORF">C1H87_15325</name>
</gene>
<protein>
    <recommendedName>
        <fullName evidence="3">Outer membrane protein beta-barrel domain-containing protein</fullName>
    </recommendedName>
</protein>
<reference evidence="1 2" key="1">
    <citation type="submission" date="2018-01" db="EMBL/GenBank/DDBJ databases">
        <title>Complete genome sequence of Flavivirga eckloniae ECD14 isolated from seaweed Ecklonia cava.</title>
        <authorList>
            <person name="Lee J.H."/>
            <person name="Baik K.S."/>
            <person name="Seong C.N."/>
        </authorList>
    </citation>
    <scope>NUCLEOTIDE SEQUENCE [LARGE SCALE GENOMIC DNA]</scope>
    <source>
        <strain evidence="1 2">ECD14</strain>
    </source>
</reference>
<keyword evidence="2" id="KW-1185">Reference proteome</keyword>
<evidence type="ECO:0008006" key="3">
    <source>
        <dbReference type="Google" id="ProtNLM"/>
    </source>
</evidence>
<dbReference type="RefSeq" id="WP_102756650.1">
    <property type="nucleotide sequence ID" value="NZ_CP025791.1"/>
</dbReference>
<dbReference type="KEGG" id="fek:C1H87_15325"/>
<organism evidence="1 2">
    <name type="scientific">Flavivirga eckloniae</name>
    <dbReference type="NCBI Taxonomy" id="1803846"/>
    <lineage>
        <taxon>Bacteria</taxon>
        <taxon>Pseudomonadati</taxon>
        <taxon>Bacteroidota</taxon>
        <taxon>Flavobacteriia</taxon>
        <taxon>Flavobacteriales</taxon>
        <taxon>Flavobacteriaceae</taxon>
        <taxon>Flavivirga</taxon>
    </lineage>
</organism>
<dbReference type="EMBL" id="CP025791">
    <property type="protein sequence ID" value="AUP79998.1"/>
    <property type="molecule type" value="Genomic_DNA"/>
</dbReference>
<dbReference type="InterPro" id="IPR011250">
    <property type="entry name" value="OMP/PagP_B-barrel"/>
</dbReference>
<dbReference type="SUPFAM" id="SSF56925">
    <property type="entry name" value="OMPA-like"/>
    <property type="match status" value="1"/>
</dbReference>
<dbReference type="AlphaFoldDB" id="A0A2K9PT59"/>
<name>A0A2K9PT59_9FLAO</name>
<dbReference type="OrthoDB" id="838103at2"/>
<accession>A0A2K9PT59</accession>
<sequence length="215" mass="24064">MKLSHISQYVCLGFILLVFSQKLSSQDFEITPSYGYQFGKTMNYGFGHIEIDESNQYGMTLGLKTIENFVIELSYTHQNTMLRIRDIDISPVESKLSNLNIDWIMAGGYSYFSIKNIRPFAGGGFGVVIFSPYNENPNITNQNIDTSIRYAFSIKGGININLSHRIELNFQGNMYMPLEWGSIYIAGGSNGTTRAINLRSTIIIGGFSGGLVFKL</sequence>
<evidence type="ECO:0000313" key="2">
    <source>
        <dbReference type="Proteomes" id="UP000235826"/>
    </source>
</evidence>
<dbReference type="Proteomes" id="UP000235826">
    <property type="component" value="Chromosome"/>
</dbReference>
<dbReference type="Gene3D" id="2.40.160.20">
    <property type="match status" value="1"/>
</dbReference>
<evidence type="ECO:0000313" key="1">
    <source>
        <dbReference type="EMBL" id="AUP79998.1"/>
    </source>
</evidence>